<evidence type="ECO:0008006" key="4">
    <source>
        <dbReference type="Google" id="ProtNLM"/>
    </source>
</evidence>
<dbReference type="Gene3D" id="3.30.710.10">
    <property type="entry name" value="Potassium Channel Kv1.1, Chain A"/>
    <property type="match status" value="1"/>
</dbReference>
<dbReference type="InterPro" id="IPR011333">
    <property type="entry name" value="SKP1/BTB/POZ_sf"/>
</dbReference>
<protein>
    <recommendedName>
        <fullName evidence="4">BTB domain-containing protein</fullName>
    </recommendedName>
</protein>
<comment type="caution">
    <text evidence="2">The sequence shown here is derived from an EMBL/GenBank/DDBJ whole genome shotgun (WGS) entry which is preliminary data.</text>
</comment>
<name>A0A8H6TKS8_MYCCL</name>
<evidence type="ECO:0000313" key="2">
    <source>
        <dbReference type="EMBL" id="KAF7318552.1"/>
    </source>
</evidence>
<organism evidence="2 3">
    <name type="scientific">Mycena chlorophos</name>
    <name type="common">Agaric fungus</name>
    <name type="synonym">Agaricus chlorophos</name>
    <dbReference type="NCBI Taxonomy" id="658473"/>
    <lineage>
        <taxon>Eukaryota</taxon>
        <taxon>Fungi</taxon>
        <taxon>Dikarya</taxon>
        <taxon>Basidiomycota</taxon>
        <taxon>Agaricomycotina</taxon>
        <taxon>Agaricomycetes</taxon>
        <taxon>Agaricomycetidae</taxon>
        <taxon>Agaricales</taxon>
        <taxon>Marasmiineae</taxon>
        <taxon>Mycenaceae</taxon>
        <taxon>Mycena</taxon>
    </lineage>
</organism>
<dbReference type="EMBL" id="JACAZE010000004">
    <property type="protein sequence ID" value="KAF7318552.1"/>
    <property type="molecule type" value="Genomic_DNA"/>
</dbReference>
<evidence type="ECO:0000256" key="1">
    <source>
        <dbReference type="SAM" id="MobiDB-lite"/>
    </source>
</evidence>
<reference evidence="2" key="1">
    <citation type="submission" date="2020-05" db="EMBL/GenBank/DDBJ databases">
        <title>Mycena genomes resolve the evolution of fungal bioluminescence.</title>
        <authorList>
            <person name="Tsai I.J."/>
        </authorList>
    </citation>
    <scope>NUCLEOTIDE SEQUENCE</scope>
    <source>
        <strain evidence="2">110903Hualien_Pintung</strain>
    </source>
</reference>
<accession>A0A8H6TKS8</accession>
<proteinExistence type="predicted"/>
<feature type="region of interest" description="Disordered" evidence="1">
    <location>
        <begin position="1"/>
        <end position="32"/>
    </location>
</feature>
<dbReference type="OrthoDB" id="3204157at2759"/>
<keyword evidence="3" id="KW-1185">Reference proteome</keyword>
<sequence>MSANPKSPKKRKTAPRDEDDDDGIANRRGDPWYEDGKVTIHAGDVEFRVYGGLLKDRSEILKAELEKKSDRSRMINLRLDDSAEDVSAFLRMIFRPQDYPDNEEVDFEMASACFRLGGKYQVPAVARFGLFNILRAFPASPYDDFGDGIRNPTPQIALEAITLVDSHHLQYRESSFLGRTGRCWLTWTR</sequence>
<dbReference type="Proteomes" id="UP000613580">
    <property type="component" value="Unassembled WGS sequence"/>
</dbReference>
<evidence type="ECO:0000313" key="3">
    <source>
        <dbReference type="Proteomes" id="UP000613580"/>
    </source>
</evidence>
<dbReference type="AlphaFoldDB" id="A0A8H6TKS8"/>
<gene>
    <name evidence="2" type="ORF">HMN09_00365500</name>
</gene>